<name>A0A067KMX0_JATCU</name>
<dbReference type="Proteomes" id="UP000027138">
    <property type="component" value="Unassembled WGS sequence"/>
</dbReference>
<evidence type="ECO:0000313" key="3">
    <source>
        <dbReference type="Proteomes" id="UP000027138"/>
    </source>
</evidence>
<sequence>MPSFLFLLLSFFSSSLLLLRSQRLPSLLPRRSTPPDASISAPLQPRSPVDHFSSSFAVVSQFRFVVVL</sequence>
<evidence type="ECO:0000313" key="2">
    <source>
        <dbReference type="EMBL" id="KDP36333.1"/>
    </source>
</evidence>
<keyword evidence="3" id="KW-1185">Reference proteome</keyword>
<proteinExistence type="predicted"/>
<evidence type="ECO:0008006" key="4">
    <source>
        <dbReference type="Google" id="ProtNLM"/>
    </source>
</evidence>
<reference evidence="2 3" key="1">
    <citation type="journal article" date="2014" name="PLoS ONE">
        <title>Global Analysis of Gene Expression Profiles in Physic Nut (Jatropha curcas L.) Seedlings Exposed to Salt Stress.</title>
        <authorList>
            <person name="Zhang L."/>
            <person name="Zhang C."/>
            <person name="Wu P."/>
            <person name="Chen Y."/>
            <person name="Li M."/>
            <person name="Jiang H."/>
            <person name="Wu G."/>
        </authorList>
    </citation>
    <scope>NUCLEOTIDE SEQUENCE [LARGE SCALE GENOMIC DNA]</scope>
    <source>
        <strain evidence="3">cv. GZQX0401</strain>
        <tissue evidence="2">Young leaves</tissue>
    </source>
</reference>
<protein>
    <recommendedName>
        <fullName evidence="4">Secreted protein</fullName>
    </recommendedName>
</protein>
<feature type="chain" id="PRO_5001639740" description="Secreted protein" evidence="1">
    <location>
        <begin position="22"/>
        <end position="68"/>
    </location>
</feature>
<organism evidence="2 3">
    <name type="scientific">Jatropha curcas</name>
    <name type="common">Barbados nut</name>
    <dbReference type="NCBI Taxonomy" id="180498"/>
    <lineage>
        <taxon>Eukaryota</taxon>
        <taxon>Viridiplantae</taxon>
        <taxon>Streptophyta</taxon>
        <taxon>Embryophyta</taxon>
        <taxon>Tracheophyta</taxon>
        <taxon>Spermatophyta</taxon>
        <taxon>Magnoliopsida</taxon>
        <taxon>eudicotyledons</taxon>
        <taxon>Gunneridae</taxon>
        <taxon>Pentapetalae</taxon>
        <taxon>rosids</taxon>
        <taxon>fabids</taxon>
        <taxon>Malpighiales</taxon>
        <taxon>Euphorbiaceae</taxon>
        <taxon>Crotonoideae</taxon>
        <taxon>Jatropheae</taxon>
        <taxon>Jatropha</taxon>
    </lineage>
</organism>
<dbReference type="AlphaFoldDB" id="A0A067KMX0"/>
<dbReference type="EMBL" id="KK914442">
    <property type="protein sequence ID" value="KDP36333.1"/>
    <property type="molecule type" value="Genomic_DNA"/>
</dbReference>
<feature type="signal peptide" evidence="1">
    <location>
        <begin position="1"/>
        <end position="21"/>
    </location>
</feature>
<evidence type="ECO:0000256" key="1">
    <source>
        <dbReference type="SAM" id="SignalP"/>
    </source>
</evidence>
<accession>A0A067KMX0</accession>
<gene>
    <name evidence="2" type="ORF">JCGZ_09548</name>
</gene>
<keyword evidence="1" id="KW-0732">Signal</keyword>